<evidence type="ECO:0000259" key="1">
    <source>
        <dbReference type="Pfam" id="PF06202"/>
    </source>
</evidence>
<dbReference type="GeneID" id="102800510"/>
<proteinExistence type="predicted"/>
<protein>
    <submittedName>
        <fullName evidence="3">Glycogen debranching enzyme-like</fullName>
    </submittedName>
</protein>
<dbReference type="Proteomes" id="UP000694865">
    <property type="component" value="Unplaced"/>
</dbReference>
<evidence type="ECO:0000313" key="2">
    <source>
        <dbReference type="Proteomes" id="UP000694865"/>
    </source>
</evidence>
<name>A0ABM0M7W7_SACKO</name>
<dbReference type="Gene3D" id="1.50.10.10">
    <property type="match status" value="1"/>
</dbReference>
<reference evidence="3" key="1">
    <citation type="submission" date="2025-08" db="UniProtKB">
        <authorList>
            <consortium name="RefSeq"/>
        </authorList>
    </citation>
    <scope>IDENTIFICATION</scope>
    <source>
        <tissue evidence="3">Testes</tissue>
    </source>
</reference>
<accession>A0ABM0M7W7</accession>
<dbReference type="InterPro" id="IPR032790">
    <property type="entry name" value="GDE_C"/>
</dbReference>
<feature type="domain" description="Glycogen debranching enzyme C-terminal" evidence="1">
    <location>
        <begin position="49"/>
        <end position="356"/>
    </location>
</feature>
<dbReference type="Pfam" id="PF06202">
    <property type="entry name" value="GDE_C"/>
    <property type="match status" value="1"/>
</dbReference>
<keyword evidence="2" id="KW-1185">Reference proteome</keyword>
<dbReference type="RefSeq" id="XP_006816108.1">
    <property type="nucleotide sequence ID" value="XM_006816045.1"/>
</dbReference>
<organism evidence="2 3">
    <name type="scientific">Saccoglossus kowalevskii</name>
    <name type="common">Acorn worm</name>
    <dbReference type="NCBI Taxonomy" id="10224"/>
    <lineage>
        <taxon>Eukaryota</taxon>
        <taxon>Metazoa</taxon>
        <taxon>Hemichordata</taxon>
        <taxon>Enteropneusta</taxon>
        <taxon>Harrimaniidae</taxon>
        <taxon>Saccoglossus</taxon>
    </lineage>
</organism>
<dbReference type="PANTHER" id="PTHR10569">
    <property type="entry name" value="GLYCOGEN DEBRANCHING ENZYME"/>
    <property type="match status" value="1"/>
</dbReference>
<sequence>FVYEGSSFVRALSLGSVQMCGIVKTSPMPSLSPSLKDVPTAVNEKTGRREQCVVSMAAGLPHFATGVMRCWGRDTFIAFRGLMLVTGRCEVARNLILAFAGTLRHGLIPNLVGGGAHARFNARDAVWFWLQAIQDYCNMVPEGTAILSMPVSRIFPDDDSEPQPAGFSEKQLVDIIQEVMQKHMQGINFRERHAGFGLDRNMSNEGFDVKICVDKETGFVCGGSGSNCGTWMDKMGESCTAGTKGKPATPRDGSAVELVGLCKSALRWLVELYERGLYPYDSVARYVNGKPVKLTYKDWNDLIQDNFEKHFWIPIDINKVTNKLVNKSGIYKDCVGSSQCWADYQLRPNFAIAMVLVSG</sequence>
<dbReference type="InterPro" id="IPR010401">
    <property type="entry name" value="AGL/Gdb1"/>
</dbReference>
<dbReference type="InterPro" id="IPR012341">
    <property type="entry name" value="6hp_glycosidase-like_sf"/>
</dbReference>
<gene>
    <name evidence="3" type="primary">LOC102800510</name>
</gene>
<dbReference type="PANTHER" id="PTHR10569:SF2">
    <property type="entry name" value="GLYCOGEN DEBRANCHING ENZYME"/>
    <property type="match status" value="1"/>
</dbReference>
<dbReference type="InterPro" id="IPR008928">
    <property type="entry name" value="6-hairpin_glycosidase_sf"/>
</dbReference>
<feature type="non-terminal residue" evidence="3">
    <location>
        <position position="1"/>
    </location>
</feature>
<dbReference type="SUPFAM" id="SSF48208">
    <property type="entry name" value="Six-hairpin glycosidases"/>
    <property type="match status" value="1"/>
</dbReference>
<evidence type="ECO:0000313" key="3">
    <source>
        <dbReference type="RefSeq" id="XP_006816108.1"/>
    </source>
</evidence>